<organism evidence="3 4">
    <name type="scientific">Akkermansia muciniphila</name>
    <dbReference type="NCBI Taxonomy" id="239935"/>
    <lineage>
        <taxon>Bacteria</taxon>
        <taxon>Pseudomonadati</taxon>
        <taxon>Verrucomicrobiota</taxon>
        <taxon>Verrucomicrobiia</taxon>
        <taxon>Verrucomicrobiales</taxon>
        <taxon>Akkermansiaceae</taxon>
        <taxon>Akkermansia</taxon>
    </lineage>
</organism>
<keyword evidence="1" id="KW-0456">Lyase</keyword>
<dbReference type="OrthoDB" id="9805423at2"/>
<gene>
    <name evidence="3" type="ORF">CXU22_10125</name>
</gene>
<proteinExistence type="predicted"/>
<dbReference type="SUPFAM" id="SSF53474">
    <property type="entry name" value="alpha/beta-Hydrolases"/>
    <property type="match status" value="1"/>
</dbReference>
<dbReference type="PANTHER" id="PTHR42916">
    <property type="entry name" value="2-SUCCINYL-5-ENOLPYRUVYL-6-HYDROXY-3-CYCLOHEXENE-1-CARBOXYLATE SYNTHASE"/>
    <property type="match status" value="1"/>
</dbReference>
<dbReference type="PANTHER" id="PTHR42916:SF1">
    <property type="entry name" value="PROTEIN PHYLLO, CHLOROPLASTIC"/>
    <property type="match status" value="1"/>
</dbReference>
<protein>
    <recommendedName>
        <fullName evidence="2">AB hydrolase-1 domain-containing protein</fullName>
    </recommendedName>
</protein>
<feature type="domain" description="AB hydrolase-1" evidence="2">
    <location>
        <begin position="4"/>
        <end position="224"/>
    </location>
</feature>
<dbReference type="EMBL" id="PJKA01000013">
    <property type="protein sequence ID" value="PNC16996.1"/>
    <property type="molecule type" value="Genomic_DNA"/>
</dbReference>
<dbReference type="Pfam" id="PF12697">
    <property type="entry name" value="Abhydrolase_6"/>
    <property type="match status" value="1"/>
</dbReference>
<sequence length="234" mass="25769">MLWLLHGNLGSPADWKPAMEALRAAGIEARALNLWKYLECCPKSLEDMGRVLCSEIAAQDKHPWLCGYSLGGRLAMQAVLAHPPLWKGAVFVSANPGLEDEEEKAARRAKDAEWAVKCLSAPWEDFLREWDAQAVFGGEAGNPGRSSLKPWRKSVSRAFIDWSVGAQKNLAPLLNQSPVPQLWIAGERDPKFTALARRAAGEQAVIIPHAGHRLPLEAPARLAESLQQFILQNP</sequence>
<comment type="caution">
    <text evidence="3">The sequence shown here is derived from an EMBL/GenBank/DDBJ whole genome shotgun (WGS) entry which is preliminary data.</text>
</comment>
<dbReference type="AlphaFoldDB" id="A0A2N8HAV5"/>
<dbReference type="GO" id="GO:0016829">
    <property type="term" value="F:lyase activity"/>
    <property type="evidence" value="ECO:0007669"/>
    <property type="project" value="UniProtKB-KW"/>
</dbReference>
<dbReference type="InterPro" id="IPR000073">
    <property type="entry name" value="AB_hydrolase_1"/>
</dbReference>
<evidence type="ECO:0000313" key="3">
    <source>
        <dbReference type="EMBL" id="PNC16996.1"/>
    </source>
</evidence>
<evidence type="ECO:0000259" key="2">
    <source>
        <dbReference type="Pfam" id="PF12697"/>
    </source>
</evidence>
<evidence type="ECO:0000256" key="1">
    <source>
        <dbReference type="ARBA" id="ARBA00023239"/>
    </source>
</evidence>
<reference evidence="3 4" key="1">
    <citation type="journal article" date="2017" name="BMC Genomics">
        <title>Genome sequencing of 39 Akkermansia muciniphila isolates reveals its population structure, genomic and functional diverisity, and global distribution in mammalian gut microbiotas.</title>
        <authorList>
            <person name="Guo X."/>
            <person name="Li S."/>
            <person name="Zhang J."/>
            <person name="Wu F."/>
            <person name="Li X."/>
            <person name="Wu D."/>
            <person name="Zhang M."/>
            <person name="Ou Z."/>
            <person name="Jie Z."/>
            <person name="Yan Q."/>
            <person name="Li P."/>
            <person name="Yi J."/>
            <person name="Peng Y."/>
        </authorList>
    </citation>
    <scope>NUCLEOTIDE SEQUENCE [LARGE SCALE GENOMIC DNA]</scope>
    <source>
        <strain evidence="3 4">GP24</strain>
    </source>
</reference>
<accession>A0A2N8HAV5</accession>
<dbReference type="InterPro" id="IPR029058">
    <property type="entry name" value="AB_hydrolase_fold"/>
</dbReference>
<dbReference type="RefSeq" id="WP_102715128.1">
    <property type="nucleotide sequence ID" value="NZ_PJKA01000013.1"/>
</dbReference>
<evidence type="ECO:0000313" key="4">
    <source>
        <dbReference type="Proteomes" id="UP000236000"/>
    </source>
</evidence>
<name>A0A2N8HAV5_9BACT</name>
<dbReference type="Gene3D" id="3.40.50.1820">
    <property type="entry name" value="alpha/beta hydrolase"/>
    <property type="match status" value="1"/>
</dbReference>
<dbReference type="Proteomes" id="UP000236000">
    <property type="component" value="Unassembled WGS sequence"/>
</dbReference>